<dbReference type="Gene3D" id="3.30.370.10">
    <property type="entry name" value="Barstar-like"/>
    <property type="match status" value="1"/>
</dbReference>
<gene>
    <name evidence="3" type="ORF">SAMN05660772_00516</name>
</gene>
<reference evidence="4" key="1">
    <citation type="submission" date="2017-04" db="EMBL/GenBank/DDBJ databases">
        <authorList>
            <person name="Varghese N."/>
            <person name="Submissions S."/>
        </authorList>
    </citation>
    <scope>NUCLEOTIDE SEQUENCE [LARGE SCALE GENOMIC DNA]</scope>
    <source>
        <strain evidence="4">DSM 23072</strain>
    </source>
</reference>
<organism evidence="3 4">
    <name type="scientific">Pasteurella testudinis DSM 23072</name>
    <dbReference type="NCBI Taxonomy" id="1122938"/>
    <lineage>
        <taxon>Bacteria</taxon>
        <taxon>Pseudomonadati</taxon>
        <taxon>Pseudomonadota</taxon>
        <taxon>Gammaproteobacteria</taxon>
        <taxon>Pasteurellales</taxon>
        <taxon>Pasteurellaceae</taxon>
        <taxon>Pasteurella</taxon>
    </lineage>
</organism>
<evidence type="ECO:0000313" key="4">
    <source>
        <dbReference type="Proteomes" id="UP000192408"/>
    </source>
</evidence>
<comment type="similarity">
    <text evidence="1">Belongs to the barstar family.</text>
</comment>
<name>A0A1W1UGV2_9PAST</name>
<dbReference type="InterPro" id="IPR000468">
    <property type="entry name" value="Barstar"/>
</dbReference>
<protein>
    <submittedName>
        <fullName evidence="3">Barstar (Barnase inhibitor)</fullName>
    </submittedName>
</protein>
<dbReference type="RefSeq" id="WP_084255847.1">
    <property type="nucleotide sequence ID" value="NZ_FWWV01000002.1"/>
</dbReference>
<evidence type="ECO:0000259" key="2">
    <source>
        <dbReference type="Pfam" id="PF01337"/>
    </source>
</evidence>
<dbReference type="Proteomes" id="UP000192408">
    <property type="component" value="Unassembled WGS sequence"/>
</dbReference>
<dbReference type="AlphaFoldDB" id="A0A1W1UGV2"/>
<feature type="domain" description="Barstar (barnase inhibitor)" evidence="2">
    <location>
        <begin position="3"/>
        <end position="91"/>
    </location>
</feature>
<dbReference type="EMBL" id="FWWV01000002">
    <property type="protein sequence ID" value="SMB80004.1"/>
    <property type="molecule type" value="Genomic_DNA"/>
</dbReference>
<proteinExistence type="inferred from homology"/>
<accession>A0A1W1UGV2</accession>
<evidence type="ECO:0000313" key="3">
    <source>
        <dbReference type="EMBL" id="SMB80004.1"/>
    </source>
</evidence>
<dbReference type="STRING" id="1122938.SAMN05660772_00516"/>
<sequence>MEIVLEGIDISNEYDVYFELWKQEPEFGPYFGFNIHALWDYIGLLEGDSIVWNNSELSRDRLGDDFYKIISLFNDWNKNISTEDKKIKLYLR</sequence>
<dbReference type="SUPFAM" id="SSF52038">
    <property type="entry name" value="Barstar-related"/>
    <property type="match status" value="1"/>
</dbReference>
<dbReference type="Pfam" id="PF01337">
    <property type="entry name" value="Barstar"/>
    <property type="match status" value="1"/>
</dbReference>
<dbReference type="InterPro" id="IPR035905">
    <property type="entry name" value="Barstar-like_sf"/>
</dbReference>
<evidence type="ECO:0000256" key="1">
    <source>
        <dbReference type="ARBA" id="ARBA00006845"/>
    </source>
</evidence>
<keyword evidence="4" id="KW-1185">Reference proteome</keyword>